<dbReference type="CDD" id="cd24134">
    <property type="entry name" value="ASKHA_NBD_OSGEPL1_QRI7_euk"/>
    <property type="match status" value="1"/>
</dbReference>
<dbReference type="GO" id="GO:0061711">
    <property type="term" value="F:tRNA N(6)-L-threonylcarbamoyladenine synthase activity"/>
    <property type="evidence" value="ECO:0007669"/>
    <property type="project" value="UniProtKB-EC"/>
</dbReference>
<feature type="domain" description="Gcp-like" evidence="9">
    <location>
        <begin position="251"/>
        <end position="451"/>
    </location>
</feature>
<reference evidence="10 11" key="1">
    <citation type="journal article" date="2018" name="Plant J.">
        <title>Genome sequences of Chlorella sorokiniana UTEX 1602 and Micractinium conductrix SAG 241.80: implications to maltose excretion by a green alga.</title>
        <authorList>
            <person name="Arriola M.B."/>
            <person name="Velmurugan N."/>
            <person name="Zhang Y."/>
            <person name="Plunkett M.H."/>
            <person name="Hondzo H."/>
            <person name="Barney B.M."/>
        </authorList>
    </citation>
    <scope>NUCLEOTIDE SEQUENCE [LARGE SCALE GENOMIC DNA]</scope>
    <source>
        <strain evidence="11">UTEX 1602</strain>
    </source>
</reference>
<dbReference type="Proteomes" id="UP000239899">
    <property type="component" value="Unassembled WGS sequence"/>
</dbReference>
<feature type="region of interest" description="Disordered" evidence="7">
    <location>
        <begin position="27"/>
        <end position="73"/>
    </location>
</feature>
<evidence type="ECO:0000256" key="8">
    <source>
        <dbReference type="SAM" id="SignalP"/>
    </source>
</evidence>
<evidence type="ECO:0000256" key="1">
    <source>
        <dbReference type="ARBA" id="ARBA00022679"/>
    </source>
</evidence>
<dbReference type="Gene3D" id="3.30.420.40">
    <property type="match status" value="2"/>
</dbReference>
<organism evidence="10 11">
    <name type="scientific">Chlorella sorokiniana</name>
    <name type="common">Freshwater green alga</name>
    <dbReference type="NCBI Taxonomy" id="3076"/>
    <lineage>
        <taxon>Eukaryota</taxon>
        <taxon>Viridiplantae</taxon>
        <taxon>Chlorophyta</taxon>
        <taxon>core chlorophytes</taxon>
        <taxon>Trebouxiophyceae</taxon>
        <taxon>Chlorellales</taxon>
        <taxon>Chlorellaceae</taxon>
        <taxon>Chlorella clade</taxon>
        <taxon>Chlorella</taxon>
    </lineage>
</organism>
<evidence type="ECO:0000256" key="4">
    <source>
        <dbReference type="ARBA" id="ARBA00023315"/>
    </source>
</evidence>
<comment type="catalytic activity">
    <reaction evidence="5 6">
        <text>L-threonylcarbamoyladenylate + adenosine(37) in tRNA = N(6)-L-threonylcarbamoyladenosine(37) in tRNA + AMP + H(+)</text>
        <dbReference type="Rhea" id="RHEA:37059"/>
        <dbReference type="Rhea" id="RHEA-COMP:10162"/>
        <dbReference type="Rhea" id="RHEA-COMP:10163"/>
        <dbReference type="ChEBI" id="CHEBI:15378"/>
        <dbReference type="ChEBI" id="CHEBI:73682"/>
        <dbReference type="ChEBI" id="CHEBI:74411"/>
        <dbReference type="ChEBI" id="CHEBI:74418"/>
        <dbReference type="ChEBI" id="CHEBI:456215"/>
        <dbReference type="EC" id="2.3.1.234"/>
    </reaction>
</comment>
<sequence>MRLAVPHSVLLGLRQLAAARRVAPRACSGGQHSRGAAAAAAATSGGGSAPAASPPSQQPSRLEQQAEQPLPTSGARPALILGIESSCDDTGVAVVSASGRVLGESLASQADIHAAWGGVVPKLAQEAHEAAIDGCVEAALAAAGVRPDQLDAVAVTIGPGLSLCLRVGVLKARQLAAAHRLPLIPVHHMEAHALVARLGATRFAAAAAAAEQLQQAGRQPQQVAASVAAAEAASEAALSPEAEAAVADAAAAAAEAAVEFPFLCLLISGGHNLLLLVEGIGQYTQLGTTLDDALGEAYDKVARLLGLELKPSGGAALEAFAREGDPRALPFSVPMQRRPTCDFSYAGLKTAVRLAIEEQAPEPTDANRQLRADIAASFQRVAVAHLEERCRRAVGWVQESHPQVRHLVVAGGVASNQYIRGRLSAIADAAGLRLVCPPPRLCTDNGVMVAWAGMERYQLGLVEPPPASAEVPDGEWLDLRPRWPLTDRKDPRSFTAPRSAKKKRIFTSLTQLMHQQQQGEAAAAGEGGQAAAGDAAAAPADGVQEQQAAARVQQAAALNGTALPCPSGNLHLGGAGAPHSGQGDERTMLGDFTCRIALQVLGYVYPAYRTYKVVQLPATRANDTLLRKWCCYWCLMAALTAVQPLLDTFLFWIPFYYEAKLALAVYLWANDLAGAQYVYLRWFQPLVASYEPLVDRRLAESKALTSEWLHSNALRLVAAMQQRALAWLASLQLQAAEAAGGGAGALPAAPAARRPAPIVEELESDEEDEVVVVRETRSRRRAAAPAPKRASSRGGRGEGERAGASGRGGDAYAVPGDELQSRRSSFSLATFFSARSSDLQQQDLKVGLKAFPVLVEGDGSPPRR</sequence>
<proteinExistence type="inferred from homology"/>
<comment type="function">
    <text evidence="6">Required for the formation of a threonylcarbamoyl group on adenosine at position 37 (t(6)A37) in mitochondrial tRNAs that read codons beginning with adenine. Probably involved in the transfer of the threonylcarbamoyl moiety of threonylcarbamoyl-AMP (TC-AMP) to the N6 group of A37. Involved in mitochondrial genome maintenance.</text>
</comment>
<dbReference type="GO" id="GO:0046872">
    <property type="term" value="F:metal ion binding"/>
    <property type="evidence" value="ECO:0007669"/>
    <property type="project" value="UniProtKB-KW"/>
</dbReference>
<feature type="region of interest" description="Disordered" evidence="7">
    <location>
        <begin position="516"/>
        <end position="548"/>
    </location>
</feature>
<dbReference type="AlphaFoldDB" id="A0A2P6U0Z2"/>
<keyword evidence="11" id="KW-1185">Reference proteome</keyword>
<gene>
    <name evidence="6" type="primary">GCP1</name>
    <name evidence="10" type="ORF">C2E21_1695</name>
</gene>
<feature type="compositionally biased region" description="Basic and acidic residues" evidence="7">
    <location>
        <begin position="481"/>
        <end position="492"/>
    </location>
</feature>
<dbReference type="HAMAP" id="MF_01445">
    <property type="entry name" value="TsaD"/>
    <property type="match status" value="1"/>
</dbReference>
<dbReference type="InterPro" id="IPR022450">
    <property type="entry name" value="TsaD"/>
</dbReference>
<protein>
    <recommendedName>
        <fullName evidence="6">Glycoprotease 1</fullName>
    </recommendedName>
</protein>
<feature type="compositionally biased region" description="Low complexity" evidence="7">
    <location>
        <begin position="783"/>
        <end position="793"/>
    </location>
</feature>
<evidence type="ECO:0000256" key="5">
    <source>
        <dbReference type="ARBA" id="ARBA00048117"/>
    </source>
</evidence>
<dbReference type="PRINTS" id="PR00789">
    <property type="entry name" value="OSIALOPTASE"/>
</dbReference>
<dbReference type="Pfam" id="PF00814">
    <property type="entry name" value="TsaD"/>
    <property type="match status" value="2"/>
</dbReference>
<dbReference type="InterPro" id="IPR017861">
    <property type="entry name" value="KAE1/TsaD"/>
</dbReference>
<feature type="region of interest" description="Disordered" evidence="7">
    <location>
        <begin position="481"/>
        <end position="500"/>
    </location>
</feature>
<dbReference type="SUPFAM" id="SSF53067">
    <property type="entry name" value="Actin-like ATPase domain"/>
    <property type="match status" value="1"/>
</dbReference>
<evidence type="ECO:0000256" key="7">
    <source>
        <dbReference type="SAM" id="MobiDB-lite"/>
    </source>
</evidence>
<keyword evidence="8" id="KW-0732">Signal</keyword>
<feature type="region of interest" description="Disordered" evidence="7">
    <location>
        <begin position="769"/>
        <end position="819"/>
    </location>
</feature>
<evidence type="ECO:0000256" key="6">
    <source>
        <dbReference type="HAMAP-Rule" id="MF_03179"/>
    </source>
</evidence>
<feature type="chain" id="PRO_5015118163" description="Glycoprotease 1" evidence="8">
    <location>
        <begin position="20"/>
        <end position="864"/>
    </location>
</feature>
<dbReference type="InterPro" id="IPR004345">
    <property type="entry name" value="TB2_DP1_HVA22"/>
</dbReference>
<dbReference type="GO" id="GO:0002949">
    <property type="term" value="P:tRNA threonylcarbamoyladenosine modification"/>
    <property type="evidence" value="ECO:0007669"/>
    <property type="project" value="UniProtKB-UniRule"/>
</dbReference>
<keyword evidence="2 6" id="KW-0819">tRNA processing</keyword>
<comment type="subunit">
    <text evidence="6">Homodimer.</text>
</comment>
<keyword evidence="4 6" id="KW-0012">Acyltransferase</keyword>
<feature type="domain" description="Gcp-like" evidence="9">
    <location>
        <begin position="101"/>
        <end position="201"/>
    </location>
</feature>
<feature type="signal peptide" evidence="8">
    <location>
        <begin position="1"/>
        <end position="19"/>
    </location>
</feature>
<dbReference type="InterPro" id="IPR000905">
    <property type="entry name" value="Gcp-like_dom"/>
</dbReference>
<dbReference type="OrthoDB" id="10259622at2759"/>
<comment type="cofactor">
    <cofactor evidence="6">
        <name>a divalent metal cation</name>
        <dbReference type="ChEBI" id="CHEBI:60240"/>
    </cofactor>
    <text evidence="6">Binds 1 divalent metal cation per subunit.</text>
</comment>
<dbReference type="FunFam" id="3.30.420.40:FF:000133">
    <property type="entry name" value="Probable tRNA N6-adenosine threonylcarbamoyltransferase, mitochondrial"/>
    <property type="match status" value="1"/>
</dbReference>
<dbReference type="Pfam" id="PF03134">
    <property type="entry name" value="TB2_DP1_HVA22"/>
    <property type="match status" value="1"/>
</dbReference>
<evidence type="ECO:0000256" key="3">
    <source>
        <dbReference type="ARBA" id="ARBA00022723"/>
    </source>
</evidence>
<keyword evidence="3 6" id="KW-0479">Metal-binding</keyword>
<comment type="subcellular location">
    <subcellularLocation>
        <location evidence="6">Mitochondrion</location>
    </subcellularLocation>
</comment>
<comment type="caution">
    <text evidence="10">The sequence shown here is derived from an EMBL/GenBank/DDBJ whole genome shotgun (WGS) entry which is preliminary data.</text>
</comment>
<dbReference type="FunFam" id="3.30.420.40:FF:000012">
    <property type="entry name" value="tRNA N6-adenosine threonylcarbamoyltransferase"/>
    <property type="match status" value="1"/>
</dbReference>
<feature type="compositionally biased region" description="Polar residues" evidence="7">
    <location>
        <begin position="61"/>
        <end position="71"/>
    </location>
</feature>
<dbReference type="EMBL" id="LHPG02000003">
    <property type="protein sequence ID" value="PRW59981.1"/>
    <property type="molecule type" value="Genomic_DNA"/>
</dbReference>
<feature type="compositionally biased region" description="Low complexity" evidence="7">
    <location>
        <begin position="531"/>
        <end position="548"/>
    </location>
</feature>
<dbReference type="PANTHER" id="PTHR11735">
    <property type="entry name" value="TRNA N6-ADENOSINE THREONYLCARBAMOYLTRANSFERASE"/>
    <property type="match status" value="1"/>
</dbReference>
<name>A0A2P6U0Z2_CHLSO</name>
<accession>A0A2P6U0Z2</accession>
<keyword evidence="1 6" id="KW-0808">Transferase</keyword>
<evidence type="ECO:0000313" key="11">
    <source>
        <dbReference type="Proteomes" id="UP000239899"/>
    </source>
</evidence>
<evidence type="ECO:0000313" key="10">
    <source>
        <dbReference type="EMBL" id="PRW59981.1"/>
    </source>
</evidence>
<dbReference type="STRING" id="3076.A0A2P6U0Z2"/>
<dbReference type="InterPro" id="IPR043129">
    <property type="entry name" value="ATPase_NBD"/>
</dbReference>
<evidence type="ECO:0000256" key="2">
    <source>
        <dbReference type="ARBA" id="ARBA00022694"/>
    </source>
</evidence>
<feature type="compositionally biased region" description="Low complexity" evidence="7">
    <location>
        <begin position="27"/>
        <end position="51"/>
    </location>
</feature>
<comment type="similarity">
    <text evidence="6">Belongs to the KAE1 / TsaD family.</text>
</comment>
<dbReference type="PANTHER" id="PTHR11735:SF6">
    <property type="entry name" value="TRNA N6-ADENOSINE THREONYLCARBAMOYLTRANSFERASE, MITOCHONDRIAL"/>
    <property type="match status" value="1"/>
</dbReference>
<dbReference type="GO" id="GO:0005739">
    <property type="term" value="C:mitochondrion"/>
    <property type="evidence" value="ECO:0007669"/>
    <property type="project" value="UniProtKB-SubCell"/>
</dbReference>
<evidence type="ECO:0000259" key="9">
    <source>
        <dbReference type="Pfam" id="PF00814"/>
    </source>
</evidence>
<keyword evidence="6" id="KW-0496">Mitochondrion</keyword>